<name>A0A0C9SSV5_PAXIN</name>
<dbReference type="EMBL" id="KN819377">
    <property type="protein sequence ID" value="KIJ11544.1"/>
    <property type="molecule type" value="Genomic_DNA"/>
</dbReference>
<sequence>IPYLSAETFKHEPLYCNLEEVYSKLFEWLEMMTRNYLPSEYEVLVRLVRVLPSKATSLTSPFLSLIINLNICSEAHRDAKDKDLCLVLPIRNFKGGSLVLKQQGLVLDLANGDFVVFRLAETTHFNLDYE</sequence>
<evidence type="ECO:0000313" key="1">
    <source>
        <dbReference type="EMBL" id="KIJ11544.1"/>
    </source>
</evidence>
<protein>
    <submittedName>
        <fullName evidence="1">Uncharacterized protein</fullName>
    </submittedName>
</protein>
<reference evidence="2" key="2">
    <citation type="submission" date="2015-01" db="EMBL/GenBank/DDBJ databases">
        <title>Evolutionary Origins and Diversification of the Mycorrhizal Mutualists.</title>
        <authorList>
            <consortium name="DOE Joint Genome Institute"/>
            <consortium name="Mycorrhizal Genomics Consortium"/>
            <person name="Kohler A."/>
            <person name="Kuo A."/>
            <person name="Nagy L.G."/>
            <person name="Floudas D."/>
            <person name="Copeland A."/>
            <person name="Barry K.W."/>
            <person name="Cichocki N."/>
            <person name="Veneault-Fourrey C."/>
            <person name="LaButti K."/>
            <person name="Lindquist E.A."/>
            <person name="Lipzen A."/>
            <person name="Lundell T."/>
            <person name="Morin E."/>
            <person name="Murat C."/>
            <person name="Riley R."/>
            <person name="Ohm R."/>
            <person name="Sun H."/>
            <person name="Tunlid A."/>
            <person name="Henrissat B."/>
            <person name="Grigoriev I.V."/>
            <person name="Hibbett D.S."/>
            <person name="Martin F."/>
        </authorList>
    </citation>
    <scope>NUCLEOTIDE SEQUENCE [LARGE SCALE GENOMIC DNA]</scope>
    <source>
        <strain evidence="2">ATCC 200175</strain>
    </source>
</reference>
<organism evidence="1 2">
    <name type="scientific">Paxillus involutus ATCC 200175</name>
    <dbReference type="NCBI Taxonomy" id="664439"/>
    <lineage>
        <taxon>Eukaryota</taxon>
        <taxon>Fungi</taxon>
        <taxon>Dikarya</taxon>
        <taxon>Basidiomycota</taxon>
        <taxon>Agaricomycotina</taxon>
        <taxon>Agaricomycetes</taxon>
        <taxon>Agaricomycetidae</taxon>
        <taxon>Boletales</taxon>
        <taxon>Paxilineae</taxon>
        <taxon>Paxillaceae</taxon>
        <taxon>Paxillus</taxon>
    </lineage>
</organism>
<accession>A0A0C9SSV5</accession>
<dbReference type="OrthoDB" id="2690740at2759"/>
<dbReference type="AlphaFoldDB" id="A0A0C9SSV5"/>
<dbReference type="Proteomes" id="UP000053647">
    <property type="component" value="Unassembled WGS sequence"/>
</dbReference>
<feature type="non-terminal residue" evidence="1">
    <location>
        <position position="1"/>
    </location>
</feature>
<evidence type="ECO:0000313" key="2">
    <source>
        <dbReference type="Proteomes" id="UP000053647"/>
    </source>
</evidence>
<dbReference type="Gene3D" id="3.60.130.30">
    <property type="match status" value="1"/>
</dbReference>
<keyword evidence="2" id="KW-1185">Reference proteome</keyword>
<dbReference type="HOGENOM" id="CLU_154976_0_0_1"/>
<feature type="non-terminal residue" evidence="1">
    <location>
        <position position="130"/>
    </location>
</feature>
<reference evidence="1 2" key="1">
    <citation type="submission" date="2014-06" db="EMBL/GenBank/DDBJ databases">
        <authorList>
            <consortium name="DOE Joint Genome Institute"/>
            <person name="Kuo A."/>
            <person name="Kohler A."/>
            <person name="Nagy L.G."/>
            <person name="Floudas D."/>
            <person name="Copeland A."/>
            <person name="Barry K.W."/>
            <person name="Cichocki N."/>
            <person name="Veneault-Fourrey C."/>
            <person name="LaButti K."/>
            <person name="Lindquist E.A."/>
            <person name="Lipzen A."/>
            <person name="Lundell T."/>
            <person name="Morin E."/>
            <person name="Murat C."/>
            <person name="Sun H."/>
            <person name="Tunlid A."/>
            <person name="Henrissat B."/>
            <person name="Grigoriev I.V."/>
            <person name="Hibbett D.S."/>
            <person name="Martin F."/>
            <person name="Nordberg H.P."/>
            <person name="Cantor M.N."/>
            <person name="Hua S.X."/>
        </authorList>
    </citation>
    <scope>NUCLEOTIDE SEQUENCE [LARGE SCALE GENOMIC DNA]</scope>
    <source>
        <strain evidence="1 2">ATCC 200175</strain>
    </source>
</reference>
<proteinExistence type="predicted"/>
<gene>
    <name evidence="1" type="ORF">PAXINDRAFT_36142</name>
</gene>